<feature type="domain" description="Rv2993c-like N-terminal" evidence="1">
    <location>
        <begin position="1"/>
        <end position="49"/>
    </location>
</feature>
<dbReference type="Gene3D" id="3.90.850.10">
    <property type="entry name" value="Fumarylacetoacetase-like, C-terminal domain"/>
    <property type="match status" value="1"/>
</dbReference>
<dbReference type="SUPFAM" id="SSF56529">
    <property type="entry name" value="FAH"/>
    <property type="match status" value="1"/>
</dbReference>
<sequence>MKIIRFLKQNKEAFGNLHEDNHVTLLEGDIASGFSDTGALATVEKILAPILPSDILCIGLNYKRHATETGVVPPEHPILFLKNTGSLQHPEDPV</sequence>
<dbReference type="GO" id="GO:0018773">
    <property type="term" value="F:acetylpyruvate hydrolase activity"/>
    <property type="evidence" value="ECO:0007669"/>
    <property type="project" value="TreeGrafter"/>
</dbReference>
<dbReference type="Pfam" id="PF10370">
    <property type="entry name" value="Rv2993c-like_N"/>
    <property type="match status" value="1"/>
</dbReference>
<dbReference type="EMBL" id="BARS01036421">
    <property type="protein sequence ID" value="GAG15248.1"/>
    <property type="molecule type" value="Genomic_DNA"/>
</dbReference>
<reference evidence="2" key="1">
    <citation type="journal article" date="2014" name="Front. Microbiol.">
        <title>High frequency of phylogenetically diverse reductive dehalogenase-homologous genes in deep subseafloor sedimentary metagenomes.</title>
        <authorList>
            <person name="Kawai M."/>
            <person name="Futagami T."/>
            <person name="Toyoda A."/>
            <person name="Takaki Y."/>
            <person name="Nishi S."/>
            <person name="Hori S."/>
            <person name="Arai W."/>
            <person name="Tsubouchi T."/>
            <person name="Morono Y."/>
            <person name="Uchiyama I."/>
            <person name="Ito T."/>
            <person name="Fujiyama A."/>
            <person name="Inagaki F."/>
            <person name="Takami H."/>
        </authorList>
    </citation>
    <scope>NUCLEOTIDE SEQUENCE</scope>
    <source>
        <strain evidence="2">Expedition CK06-06</strain>
    </source>
</reference>
<protein>
    <recommendedName>
        <fullName evidence="1">Rv2993c-like N-terminal domain-containing protein</fullName>
    </recommendedName>
</protein>
<dbReference type="PANTHER" id="PTHR11820:SF7">
    <property type="entry name" value="ACYLPYRUVASE FAHD1, MITOCHONDRIAL"/>
    <property type="match status" value="1"/>
</dbReference>
<gene>
    <name evidence="2" type="ORF">S01H1_55987</name>
</gene>
<dbReference type="AlphaFoldDB" id="X0VS03"/>
<organism evidence="2">
    <name type="scientific">marine sediment metagenome</name>
    <dbReference type="NCBI Taxonomy" id="412755"/>
    <lineage>
        <taxon>unclassified sequences</taxon>
        <taxon>metagenomes</taxon>
        <taxon>ecological metagenomes</taxon>
    </lineage>
</organism>
<dbReference type="InterPro" id="IPR018833">
    <property type="entry name" value="Rv2993c-like_N"/>
</dbReference>
<dbReference type="InterPro" id="IPR036663">
    <property type="entry name" value="Fumarylacetoacetase_C_sf"/>
</dbReference>
<feature type="non-terminal residue" evidence="2">
    <location>
        <position position="94"/>
    </location>
</feature>
<evidence type="ECO:0000313" key="2">
    <source>
        <dbReference type="EMBL" id="GAG15248.1"/>
    </source>
</evidence>
<name>X0VS03_9ZZZZ</name>
<comment type="caution">
    <text evidence="2">The sequence shown here is derived from an EMBL/GenBank/DDBJ whole genome shotgun (WGS) entry which is preliminary data.</text>
</comment>
<evidence type="ECO:0000259" key="1">
    <source>
        <dbReference type="Pfam" id="PF10370"/>
    </source>
</evidence>
<accession>X0VS03</accession>
<proteinExistence type="predicted"/>
<dbReference type="PANTHER" id="PTHR11820">
    <property type="entry name" value="ACYLPYRUVASE"/>
    <property type="match status" value="1"/>
</dbReference>